<feature type="transmembrane region" description="Helical" evidence="6">
    <location>
        <begin position="6"/>
        <end position="21"/>
    </location>
</feature>
<keyword evidence="4 6" id="KW-1133">Transmembrane helix</keyword>
<dbReference type="InterPro" id="IPR018076">
    <property type="entry name" value="T2SS_GspF_dom"/>
</dbReference>
<feature type="transmembrane region" description="Helical" evidence="6">
    <location>
        <begin position="80"/>
        <end position="98"/>
    </location>
</feature>
<dbReference type="RefSeq" id="WP_192751761.1">
    <property type="nucleotide sequence ID" value="NZ_BAABJL010000040.1"/>
</dbReference>
<accession>A0A927MX45</accession>
<evidence type="ECO:0000313" key="8">
    <source>
        <dbReference type="EMBL" id="MBE1607889.1"/>
    </source>
</evidence>
<keyword evidence="3 6" id="KW-0812">Transmembrane</keyword>
<name>A0A927MX45_9ACTN</name>
<dbReference type="Proteomes" id="UP000638648">
    <property type="component" value="Unassembled WGS sequence"/>
</dbReference>
<feature type="domain" description="Type II secretion system protein GspF" evidence="7">
    <location>
        <begin position="116"/>
        <end position="240"/>
    </location>
</feature>
<evidence type="ECO:0000259" key="7">
    <source>
        <dbReference type="Pfam" id="PF00482"/>
    </source>
</evidence>
<dbReference type="PANTHER" id="PTHR35007">
    <property type="entry name" value="INTEGRAL MEMBRANE PROTEIN-RELATED"/>
    <property type="match status" value="1"/>
</dbReference>
<evidence type="ECO:0000313" key="9">
    <source>
        <dbReference type="Proteomes" id="UP000638648"/>
    </source>
</evidence>
<evidence type="ECO:0000256" key="4">
    <source>
        <dbReference type="ARBA" id="ARBA00022989"/>
    </source>
</evidence>
<evidence type="ECO:0000256" key="1">
    <source>
        <dbReference type="ARBA" id="ARBA00004651"/>
    </source>
</evidence>
<evidence type="ECO:0000256" key="6">
    <source>
        <dbReference type="SAM" id="Phobius"/>
    </source>
</evidence>
<keyword evidence="9" id="KW-1185">Reference proteome</keyword>
<reference evidence="8" key="1">
    <citation type="submission" date="2020-10" db="EMBL/GenBank/DDBJ databases">
        <title>Sequencing the genomes of 1000 actinobacteria strains.</title>
        <authorList>
            <person name="Klenk H.-P."/>
        </authorList>
    </citation>
    <scope>NUCLEOTIDE SEQUENCE</scope>
    <source>
        <strain evidence="8">DSM 45354</strain>
    </source>
</reference>
<dbReference type="AlphaFoldDB" id="A0A927MX45"/>
<feature type="transmembrane region" description="Helical" evidence="6">
    <location>
        <begin position="221"/>
        <end position="242"/>
    </location>
</feature>
<proteinExistence type="predicted"/>
<feature type="transmembrane region" description="Helical" evidence="6">
    <location>
        <begin position="56"/>
        <end position="74"/>
    </location>
</feature>
<protein>
    <submittedName>
        <fullName evidence="8">Tight adherence protein B</fullName>
    </submittedName>
</protein>
<gene>
    <name evidence="8" type="ORF">HEB94_004737</name>
</gene>
<dbReference type="GO" id="GO:0005886">
    <property type="term" value="C:plasma membrane"/>
    <property type="evidence" value="ECO:0007669"/>
    <property type="project" value="UniProtKB-SubCell"/>
</dbReference>
<comment type="subcellular location">
    <subcellularLocation>
        <location evidence="1">Cell membrane</location>
        <topology evidence="1">Multi-pass membrane protein</topology>
    </subcellularLocation>
</comment>
<feature type="transmembrane region" description="Helical" evidence="6">
    <location>
        <begin position="254"/>
        <end position="274"/>
    </location>
</feature>
<evidence type="ECO:0000256" key="5">
    <source>
        <dbReference type="ARBA" id="ARBA00023136"/>
    </source>
</evidence>
<comment type="caution">
    <text evidence="8">The sequence shown here is derived from an EMBL/GenBank/DDBJ whole genome shotgun (WGS) entry which is preliminary data.</text>
</comment>
<evidence type="ECO:0000256" key="2">
    <source>
        <dbReference type="ARBA" id="ARBA00022475"/>
    </source>
</evidence>
<evidence type="ECO:0000256" key="3">
    <source>
        <dbReference type="ARBA" id="ARBA00022692"/>
    </source>
</evidence>
<keyword evidence="2" id="KW-1003">Cell membrane</keyword>
<dbReference type="EMBL" id="JADBEM010000001">
    <property type="protein sequence ID" value="MBE1607889.1"/>
    <property type="molecule type" value="Genomic_DNA"/>
</dbReference>
<organism evidence="8 9">
    <name type="scientific">Actinopolymorpha pittospori</name>
    <dbReference type="NCBI Taxonomy" id="648752"/>
    <lineage>
        <taxon>Bacteria</taxon>
        <taxon>Bacillati</taxon>
        <taxon>Actinomycetota</taxon>
        <taxon>Actinomycetes</taxon>
        <taxon>Propionibacteriales</taxon>
        <taxon>Actinopolymorphaceae</taxon>
        <taxon>Actinopolymorpha</taxon>
    </lineage>
</organism>
<sequence length="287" mass="31626">MGILLGLMLGLGLVLIIRSFMKPTPKKTTRSGPTLRERLEDLLAQAGIEAVTPGQLLGACVGVGVFVFLVMFVISGAGPVALAFGAFAAYAPLALVRYRARSRRQELRELWPDVVDNLASSVRAGLSLPEALTQIGVRGPEALRRPFQRFAEDYRATGRFNECLDRLKRNLADPVGDRIVESLRIAREVGGSDLGRLLRTLSSFLRDDVRTRSELEARQSWTVNGARLGVAAPWMVLGLMSFQRDIIARYNTPLGFVVLLIGAGLCVVAYRLMLRIGRLPEEQRVLR</sequence>
<dbReference type="PANTHER" id="PTHR35007:SF3">
    <property type="entry name" value="POSSIBLE CONSERVED ALANINE RICH MEMBRANE PROTEIN"/>
    <property type="match status" value="1"/>
</dbReference>
<keyword evidence="5 6" id="KW-0472">Membrane</keyword>
<dbReference type="Pfam" id="PF00482">
    <property type="entry name" value="T2SSF"/>
    <property type="match status" value="1"/>
</dbReference>